<keyword evidence="1" id="KW-0812">Transmembrane</keyword>
<name>A0A2R5LF10_9ACAR</name>
<dbReference type="Pfam" id="PF15938">
    <property type="entry name" value="DUF4750"/>
    <property type="match status" value="1"/>
</dbReference>
<evidence type="ECO:0000256" key="1">
    <source>
        <dbReference type="SAM" id="Phobius"/>
    </source>
</evidence>
<proteinExistence type="predicted"/>
<accession>A0A2R5LF10</accession>
<reference evidence="2" key="1">
    <citation type="submission" date="2018-03" db="EMBL/GenBank/DDBJ databases">
        <title>The relapsing fever spirochete Borrelia turicatae persists in the highly oxidative environment of its soft-bodied tick vector.</title>
        <authorList>
            <person name="Bourret T.J."/>
            <person name="Boyle W.K."/>
            <person name="Valenzuela J.G."/>
            <person name="Oliveira F."/>
            <person name="Lopez J.E."/>
        </authorList>
    </citation>
    <scope>NUCLEOTIDE SEQUENCE</scope>
    <source>
        <strain evidence="2">Kansas strain/isolate</strain>
        <tissue evidence="2">Salivary glands</tissue>
    </source>
</reference>
<keyword evidence="1" id="KW-1133">Transmembrane helix</keyword>
<dbReference type="EMBL" id="GGLE01003988">
    <property type="protein sequence ID" value="MBY08114.1"/>
    <property type="molecule type" value="Transcribed_RNA"/>
</dbReference>
<dbReference type="InterPro" id="IPR031851">
    <property type="entry name" value="DUF4750"/>
</dbReference>
<dbReference type="PANTHER" id="PTHR36877">
    <property type="entry name" value="SMALL INTEGRAL MEMBRANE PROTEIN 13"/>
    <property type="match status" value="1"/>
</dbReference>
<evidence type="ECO:0000313" key="2">
    <source>
        <dbReference type="EMBL" id="MBY08114.1"/>
    </source>
</evidence>
<dbReference type="AlphaFoldDB" id="A0A2R5LF10"/>
<sequence length="67" mass="7628">MLDILLGMLSLVISLLLLLVLVGVGWYIVWKLFLSRFKFVRELLIANNGATDVQATPRSRSRRARVD</sequence>
<feature type="transmembrane region" description="Helical" evidence="1">
    <location>
        <begin position="6"/>
        <end position="29"/>
    </location>
</feature>
<protein>
    <submittedName>
        <fullName evidence="2">Putative secreted protein</fullName>
    </submittedName>
</protein>
<organism evidence="2">
    <name type="scientific">Ornithodoros turicata</name>
    <dbReference type="NCBI Taxonomy" id="34597"/>
    <lineage>
        <taxon>Eukaryota</taxon>
        <taxon>Metazoa</taxon>
        <taxon>Ecdysozoa</taxon>
        <taxon>Arthropoda</taxon>
        <taxon>Chelicerata</taxon>
        <taxon>Arachnida</taxon>
        <taxon>Acari</taxon>
        <taxon>Parasitiformes</taxon>
        <taxon>Ixodida</taxon>
        <taxon>Ixodoidea</taxon>
        <taxon>Argasidae</taxon>
        <taxon>Ornithodorinae</taxon>
        <taxon>Ornithodoros</taxon>
    </lineage>
</organism>
<keyword evidence="1" id="KW-0472">Membrane</keyword>
<dbReference type="PANTHER" id="PTHR36877:SF1">
    <property type="entry name" value="SMALL INTEGRAL MEMBRANE PROTEIN 13"/>
    <property type="match status" value="1"/>
</dbReference>